<dbReference type="SMART" id="SM01196">
    <property type="entry name" value="FERM_C"/>
    <property type="match status" value="1"/>
</dbReference>
<dbReference type="GO" id="GO:0008092">
    <property type="term" value="F:cytoskeletal protein binding"/>
    <property type="evidence" value="ECO:0007669"/>
    <property type="project" value="InterPro"/>
</dbReference>
<dbReference type="CDD" id="cd14473">
    <property type="entry name" value="FERM_B-lobe"/>
    <property type="match status" value="1"/>
</dbReference>
<evidence type="ECO:0000256" key="4">
    <source>
        <dbReference type="SAM" id="MobiDB-lite"/>
    </source>
</evidence>
<dbReference type="InterPro" id="IPR011993">
    <property type="entry name" value="PH-like_dom_sf"/>
</dbReference>
<dbReference type="SUPFAM" id="SSF54236">
    <property type="entry name" value="Ubiquitin-like"/>
    <property type="match status" value="1"/>
</dbReference>
<evidence type="ECO:0000256" key="2">
    <source>
        <dbReference type="ARBA" id="ARBA00022025"/>
    </source>
</evidence>
<dbReference type="InterPro" id="IPR019748">
    <property type="entry name" value="FERM_central"/>
</dbReference>
<organism evidence="6 7">
    <name type="scientific">Ditylenchus destructor</name>
    <dbReference type="NCBI Taxonomy" id="166010"/>
    <lineage>
        <taxon>Eukaryota</taxon>
        <taxon>Metazoa</taxon>
        <taxon>Ecdysozoa</taxon>
        <taxon>Nematoda</taxon>
        <taxon>Chromadorea</taxon>
        <taxon>Rhabditida</taxon>
        <taxon>Tylenchina</taxon>
        <taxon>Tylenchomorpha</taxon>
        <taxon>Sphaerularioidea</taxon>
        <taxon>Anguinidae</taxon>
        <taxon>Anguininae</taxon>
        <taxon>Ditylenchus</taxon>
    </lineage>
</organism>
<evidence type="ECO:0000256" key="1">
    <source>
        <dbReference type="ARBA" id="ARBA00004536"/>
    </source>
</evidence>
<protein>
    <recommendedName>
        <fullName evidence="2">Moesin/ezrin/radixin homolog 1</fullName>
    </recommendedName>
</protein>
<evidence type="ECO:0000259" key="5">
    <source>
        <dbReference type="PROSITE" id="PS50057"/>
    </source>
</evidence>
<feature type="region of interest" description="Disordered" evidence="4">
    <location>
        <begin position="397"/>
        <end position="431"/>
    </location>
</feature>
<evidence type="ECO:0000313" key="7">
    <source>
        <dbReference type="Proteomes" id="UP001201812"/>
    </source>
</evidence>
<dbReference type="Gene3D" id="2.30.29.30">
    <property type="entry name" value="Pleckstrin-homology domain (PH domain)/Phosphotyrosine-binding domain (PTB)"/>
    <property type="match status" value="1"/>
</dbReference>
<dbReference type="SUPFAM" id="SSF50729">
    <property type="entry name" value="PH domain-like"/>
    <property type="match status" value="1"/>
</dbReference>
<dbReference type="SUPFAM" id="SSF47031">
    <property type="entry name" value="Second domain of FERM"/>
    <property type="match status" value="1"/>
</dbReference>
<keyword evidence="7" id="KW-1185">Reference proteome</keyword>
<accession>A0AAD4RCZ4</accession>
<dbReference type="PROSITE" id="PS00661">
    <property type="entry name" value="FERM_2"/>
    <property type="match status" value="1"/>
</dbReference>
<dbReference type="InterPro" id="IPR000299">
    <property type="entry name" value="FERM_domain"/>
</dbReference>
<dbReference type="InterPro" id="IPR019749">
    <property type="entry name" value="Band_41_domain"/>
</dbReference>
<dbReference type="SMART" id="SM00295">
    <property type="entry name" value="B41"/>
    <property type="match status" value="1"/>
</dbReference>
<dbReference type="Pfam" id="PF00373">
    <property type="entry name" value="FERM_M"/>
    <property type="match status" value="1"/>
</dbReference>
<dbReference type="PANTHER" id="PTHR23280">
    <property type="entry name" value="4.1 G PROTEIN"/>
    <property type="match status" value="1"/>
</dbReference>
<dbReference type="GO" id="GO:0031032">
    <property type="term" value="P:actomyosin structure organization"/>
    <property type="evidence" value="ECO:0007669"/>
    <property type="project" value="TreeGrafter"/>
</dbReference>
<sequence length="1118" mass="125192">MSSSHNDPVGSLPQKQEPYHEHTLSRRPEIGQHEFVITSRITNNADQVPLPPSADEGPSPFIQAGIARKHLQPSTVTYLDGSKYTFYTHKNAEGEILFDMVAAQLNLCEKDYFGLAFYDDQSIRHWLYKDKRIVKQLKGLPWIFSFEVKFYPPQPSQLAEDLTRYLLCLQLRRDVYSEKLPVSFATQAKLGALAAQSEYGDFDKSEEYISYLKNAKIAQVISDELLDKVQELHKQYKGQTAPEAELAYLNECKALNMYGVHLFSAKDSKGKPVQVGVSSHGIGVYHDQMRIHRFAWVSIVKFSYRRHTFSIQLKPGELEKKETSPEVKQKRSILSFGSNRFRYQGRTQIQSHMASQLFDSSVPTVDRATGRVVSQSADNIASKTPVYASPLHYADAQSRDLGSSPEKSYHVGHPLATSTNKKLKKGDPTANEVGEASSFIAGAVPAHAEHAVPCADLAHSYSYSSYSASSPLPTSTLCAPTATSTLEALSVTTTNNFMTQTSTSTTNQEARNLENIAYYSPDSSISQSQRQSLLLNDSGYYASSEAASNRGDDSLSLSSPYSTLTMMRTNETKVTTYSTSIVHTSELKTESRGEKKLEDTATSFLASLAGEEPSPYSYPLPSSPLKSPRENDAPSTSHRAVHFDAKSNSQPGERTGWKLFNRLREEKAKPEAVPLKFKPRLEIAPKPFLVQHRVGPDGKPEAVLCLCAEVPLIDLNSRVEIYHSGVSPMALPKPTAEVAEKLGSTHAFFGLMRKEKTQVRIKTSEKILRQSVGPLGHAKPTETPAVMHYLNRSPHEHLPFPVRYFVAVYHSGYSLEPWKHAHIPIAGKEETGFANPGKYAKLYEVLCLDQERLERHPDIENLALRAYCRVTQVPEYKANRRIGYRAPAQEEPKERAVVHLKGPSKSESRQFVKKDVTDMGEVPEKPASSGSKEQIILSPIKPETGEMRREGEKAKRIVVLHVKQTTMTSPTKEKMEEKFYVGPSTSREYLHHIAENKEPELEVRKAKKPRKLPRKTGGKILEKPLVQSTKTVTAEKSSEENEPIPYWVQKGETKGHTEKLRALIHLKQPLKPEINEEIVIQEEKFFSVGPSTSNIEDEHIMGVEIGKKRESKQVLFST</sequence>
<dbReference type="InterPro" id="IPR018980">
    <property type="entry name" value="FERM_PH-like_C"/>
</dbReference>
<dbReference type="PRINTS" id="PR00661">
    <property type="entry name" value="ERMFAMILY"/>
</dbReference>
<feature type="region of interest" description="Disordered" evidence="4">
    <location>
        <begin position="608"/>
        <end position="637"/>
    </location>
</feature>
<dbReference type="GO" id="GO:0005912">
    <property type="term" value="C:adherens junction"/>
    <property type="evidence" value="ECO:0007669"/>
    <property type="project" value="UniProtKB-SubCell"/>
</dbReference>
<dbReference type="InterPro" id="IPR035963">
    <property type="entry name" value="FERM_2"/>
</dbReference>
<dbReference type="Pfam" id="PF09379">
    <property type="entry name" value="FERM_N"/>
    <property type="match status" value="1"/>
</dbReference>
<evidence type="ECO:0000313" key="6">
    <source>
        <dbReference type="EMBL" id="KAI1728317.1"/>
    </source>
</evidence>
<reference evidence="6" key="1">
    <citation type="submission" date="2022-01" db="EMBL/GenBank/DDBJ databases">
        <title>Genome Sequence Resource for Two Populations of Ditylenchus destructor, the Migratory Endoparasitic Phytonematode.</title>
        <authorList>
            <person name="Zhang H."/>
            <person name="Lin R."/>
            <person name="Xie B."/>
        </authorList>
    </citation>
    <scope>NUCLEOTIDE SEQUENCE</scope>
    <source>
        <strain evidence="6">BazhouSP</strain>
    </source>
</reference>
<gene>
    <name evidence="6" type="ORF">DdX_00487</name>
</gene>
<dbReference type="PANTHER" id="PTHR23280:SF21">
    <property type="entry name" value="PROTEIN 4.1 HOMOLOG"/>
    <property type="match status" value="1"/>
</dbReference>
<proteinExistence type="predicted"/>
<dbReference type="InterPro" id="IPR000798">
    <property type="entry name" value="Ez/rad/moesin-like"/>
</dbReference>
<dbReference type="Proteomes" id="UP001201812">
    <property type="component" value="Unassembled WGS sequence"/>
</dbReference>
<feature type="compositionally biased region" description="Basic and acidic residues" evidence="4">
    <location>
        <begin position="17"/>
        <end position="27"/>
    </location>
</feature>
<dbReference type="PRINTS" id="PR00935">
    <property type="entry name" value="BAND41"/>
</dbReference>
<name>A0AAD4RCZ4_9BILA</name>
<dbReference type="Pfam" id="PF09380">
    <property type="entry name" value="FERM_C"/>
    <property type="match status" value="1"/>
</dbReference>
<evidence type="ECO:0000256" key="3">
    <source>
        <dbReference type="ARBA" id="ARBA00043944"/>
    </source>
</evidence>
<feature type="region of interest" description="Disordered" evidence="4">
    <location>
        <begin position="1"/>
        <end position="27"/>
    </location>
</feature>
<feature type="domain" description="FERM" evidence="5">
    <location>
        <begin position="72"/>
        <end position="348"/>
    </location>
</feature>
<dbReference type="InterPro" id="IPR014352">
    <property type="entry name" value="FERM/acyl-CoA-bd_prot_sf"/>
</dbReference>
<dbReference type="EMBL" id="JAKKPZ010000001">
    <property type="protein sequence ID" value="KAI1728317.1"/>
    <property type="molecule type" value="Genomic_DNA"/>
</dbReference>
<dbReference type="AlphaFoldDB" id="A0AAD4RCZ4"/>
<dbReference type="InterPro" id="IPR019747">
    <property type="entry name" value="FERM_CS"/>
</dbReference>
<dbReference type="InterPro" id="IPR029071">
    <property type="entry name" value="Ubiquitin-like_domsf"/>
</dbReference>
<dbReference type="PROSITE" id="PS50057">
    <property type="entry name" value="FERM_3"/>
    <property type="match status" value="1"/>
</dbReference>
<dbReference type="InterPro" id="IPR018979">
    <property type="entry name" value="FERM_N"/>
</dbReference>
<dbReference type="Gene3D" id="3.10.20.90">
    <property type="entry name" value="Phosphatidylinositol 3-kinase Catalytic Subunit, Chain A, domain 1"/>
    <property type="match status" value="1"/>
</dbReference>
<dbReference type="GO" id="GO:0005856">
    <property type="term" value="C:cytoskeleton"/>
    <property type="evidence" value="ECO:0007669"/>
    <property type="project" value="TreeGrafter"/>
</dbReference>
<comment type="subcellular location">
    <subcellularLocation>
        <location evidence="1">Cell junction</location>
        <location evidence="1">Adherens junction</location>
    </subcellularLocation>
    <subcellularLocation>
        <location evidence="3">Cell projection</location>
        <location evidence="3">Rhabdomere</location>
    </subcellularLocation>
</comment>
<comment type="caution">
    <text evidence="6">The sequence shown here is derived from an EMBL/GenBank/DDBJ whole genome shotgun (WGS) entry which is preliminary data.</text>
</comment>
<dbReference type="Gene3D" id="1.20.80.10">
    <property type="match status" value="1"/>
</dbReference>